<protein>
    <submittedName>
        <fullName evidence="2">Uncharacterized protein</fullName>
    </submittedName>
</protein>
<reference evidence="2" key="1">
    <citation type="journal article" date="2023" name="Science">
        <title>Genome structures resolve the early diversification of teleost fishes.</title>
        <authorList>
            <person name="Parey E."/>
            <person name="Louis A."/>
            <person name="Montfort J."/>
            <person name="Bouchez O."/>
            <person name="Roques C."/>
            <person name="Iampietro C."/>
            <person name="Lluch J."/>
            <person name="Castinel A."/>
            <person name="Donnadieu C."/>
            <person name="Desvignes T."/>
            <person name="Floi Bucao C."/>
            <person name="Jouanno E."/>
            <person name="Wen M."/>
            <person name="Mejri S."/>
            <person name="Dirks R."/>
            <person name="Jansen H."/>
            <person name="Henkel C."/>
            <person name="Chen W.J."/>
            <person name="Zahm M."/>
            <person name="Cabau C."/>
            <person name="Klopp C."/>
            <person name="Thompson A.W."/>
            <person name="Robinson-Rechavi M."/>
            <person name="Braasch I."/>
            <person name="Lecointre G."/>
            <person name="Bobe J."/>
            <person name="Postlethwait J.H."/>
            <person name="Berthelot C."/>
            <person name="Roest Crollius H."/>
            <person name="Guiguen Y."/>
        </authorList>
    </citation>
    <scope>NUCLEOTIDE SEQUENCE</scope>
    <source>
        <strain evidence="2">Concon-B</strain>
    </source>
</reference>
<keyword evidence="3" id="KW-1185">Reference proteome</keyword>
<dbReference type="Proteomes" id="UP001152803">
    <property type="component" value="Unassembled WGS sequence"/>
</dbReference>
<organism evidence="2 3">
    <name type="scientific">Conger conger</name>
    <name type="common">Conger eel</name>
    <name type="synonym">Muraena conger</name>
    <dbReference type="NCBI Taxonomy" id="82655"/>
    <lineage>
        <taxon>Eukaryota</taxon>
        <taxon>Metazoa</taxon>
        <taxon>Chordata</taxon>
        <taxon>Craniata</taxon>
        <taxon>Vertebrata</taxon>
        <taxon>Euteleostomi</taxon>
        <taxon>Actinopterygii</taxon>
        <taxon>Neopterygii</taxon>
        <taxon>Teleostei</taxon>
        <taxon>Anguilliformes</taxon>
        <taxon>Congridae</taxon>
        <taxon>Conger</taxon>
    </lineage>
</organism>
<dbReference type="EMBL" id="JAFJMO010000014">
    <property type="protein sequence ID" value="KAJ8256987.1"/>
    <property type="molecule type" value="Genomic_DNA"/>
</dbReference>
<evidence type="ECO:0000313" key="2">
    <source>
        <dbReference type="EMBL" id="KAJ8256987.1"/>
    </source>
</evidence>
<feature type="compositionally biased region" description="Basic and acidic residues" evidence="1">
    <location>
        <begin position="79"/>
        <end position="98"/>
    </location>
</feature>
<evidence type="ECO:0000256" key="1">
    <source>
        <dbReference type="SAM" id="MobiDB-lite"/>
    </source>
</evidence>
<comment type="caution">
    <text evidence="2">The sequence shown here is derived from an EMBL/GenBank/DDBJ whole genome shotgun (WGS) entry which is preliminary data.</text>
</comment>
<dbReference type="AlphaFoldDB" id="A0A9Q1D3N8"/>
<sequence length="104" mass="11236">MSTEALHIAETLGCKVERSALTAPSPLLDLLPRPGPEMPLSFTGADVPELRRRGRAKPSSAPHLVAWRRPTRLGAASKRASEMNHRGPRQHGDHKEHGSAIPGP</sequence>
<proteinExistence type="predicted"/>
<feature type="region of interest" description="Disordered" evidence="1">
    <location>
        <begin position="68"/>
        <end position="104"/>
    </location>
</feature>
<gene>
    <name evidence="2" type="ORF">COCON_G00191390</name>
</gene>
<evidence type="ECO:0000313" key="3">
    <source>
        <dbReference type="Proteomes" id="UP001152803"/>
    </source>
</evidence>
<name>A0A9Q1D3N8_CONCO</name>
<accession>A0A9Q1D3N8</accession>